<dbReference type="EMBL" id="MCFL01000024">
    <property type="protein sequence ID" value="ORZ35119.1"/>
    <property type="molecule type" value="Genomic_DNA"/>
</dbReference>
<dbReference type="Gene3D" id="3.30.40.240">
    <property type="entry name" value="Transglutaminase elicitor, body domain"/>
    <property type="match status" value="1"/>
</dbReference>
<dbReference type="STRING" id="765915.A0A1Y2HKN5"/>
<evidence type="ECO:0000313" key="3">
    <source>
        <dbReference type="Proteomes" id="UP000193411"/>
    </source>
</evidence>
<gene>
    <name evidence="2" type="ORF">BCR44DRAFT_57486</name>
</gene>
<dbReference type="Pfam" id="PF16683">
    <property type="entry name" value="TGase_elicitor"/>
    <property type="match status" value="1"/>
</dbReference>
<feature type="chain" id="PRO_5012237569" evidence="1">
    <location>
        <begin position="22"/>
        <end position="438"/>
    </location>
</feature>
<comment type="caution">
    <text evidence="2">The sequence shown here is derived from an EMBL/GenBank/DDBJ whole genome shotgun (WGS) entry which is preliminary data.</text>
</comment>
<protein>
    <submittedName>
        <fullName evidence="2">The Gp42 Transglutaminase from phytophthora Sojae</fullName>
    </submittedName>
</protein>
<dbReference type="OrthoDB" id="10249031at2759"/>
<dbReference type="GO" id="GO:0016755">
    <property type="term" value="F:aminoacyltransferase activity"/>
    <property type="evidence" value="ECO:0007669"/>
    <property type="project" value="InterPro"/>
</dbReference>
<reference evidence="2 3" key="1">
    <citation type="submission" date="2016-07" db="EMBL/GenBank/DDBJ databases">
        <title>Pervasive Adenine N6-methylation of Active Genes in Fungi.</title>
        <authorList>
            <consortium name="DOE Joint Genome Institute"/>
            <person name="Mondo S.J."/>
            <person name="Dannebaum R.O."/>
            <person name="Kuo R.C."/>
            <person name="Labutti K."/>
            <person name="Haridas S."/>
            <person name="Kuo A."/>
            <person name="Salamov A."/>
            <person name="Ahrendt S.R."/>
            <person name="Lipzen A."/>
            <person name="Sullivan W."/>
            <person name="Andreopoulos W.B."/>
            <person name="Clum A."/>
            <person name="Lindquist E."/>
            <person name="Daum C."/>
            <person name="Ramamoorthy G.K."/>
            <person name="Gryganskyi A."/>
            <person name="Culley D."/>
            <person name="Magnuson J.K."/>
            <person name="James T.Y."/>
            <person name="O'Malley M.A."/>
            <person name="Stajich J.E."/>
            <person name="Spatafora J.W."/>
            <person name="Visel A."/>
            <person name="Grigoriev I.V."/>
        </authorList>
    </citation>
    <scope>NUCLEOTIDE SEQUENCE [LARGE SCALE GENOMIC DNA]</scope>
    <source>
        <strain evidence="2 3">PL171</strain>
    </source>
</reference>
<feature type="signal peptide" evidence="1">
    <location>
        <begin position="1"/>
        <end position="21"/>
    </location>
</feature>
<evidence type="ECO:0000313" key="2">
    <source>
        <dbReference type="EMBL" id="ORZ35119.1"/>
    </source>
</evidence>
<evidence type="ECO:0000256" key="1">
    <source>
        <dbReference type="SAM" id="SignalP"/>
    </source>
</evidence>
<dbReference type="Proteomes" id="UP000193411">
    <property type="component" value="Unassembled WGS sequence"/>
</dbReference>
<sequence length="438" mass="48523">MVSITTVLAVYATILLSVVSASPYESEPRGRGIADIMPLNHDHPARGAPIAKGLYKPIDVSGGRGSREEASLPNSDLRRLENHFRQPLERRFSTLPTRSEVSNIPWPGPYWPVYADSINQRWTNEPSPAEKYARAFGLDVTSFTNRISRVNGIDSQSGRRSCRSNADCRGLNDGSECGIRQGQTTGRCIPTWFGICHAWAPAAILEPEPKCPVSKNGVTFRPLDLKALMTLIYDGVDSPTVFTGNRFDGDDDAVPKDQYGRFLNAAYRDLNPGYFHVAFANIMGRFKQSFVIDVTAGAEVWNQPVRSFQVLEQRLMTPQQAAQTYFRGATSYAFNTNAAQVAYVKTRFNWIVESDEDGPHVSTGRVNQYTSGRTFEYLLELDTNGQIVGGEWLGASMKDHPDFLYLQTARPSENAVSGVGLSYRNVKELLTASANGRC</sequence>
<accession>A0A1Y2HKN5</accession>
<proteinExistence type="predicted"/>
<keyword evidence="3" id="KW-1185">Reference proteome</keyword>
<keyword evidence="1" id="KW-0732">Signal</keyword>
<dbReference type="AlphaFoldDB" id="A0A1Y2HKN5"/>
<organism evidence="2 3">
    <name type="scientific">Catenaria anguillulae PL171</name>
    <dbReference type="NCBI Taxonomy" id="765915"/>
    <lineage>
        <taxon>Eukaryota</taxon>
        <taxon>Fungi</taxon>
        <taxon>Fungi incertae sedis</taxon>
        <taxon>Blastocladiomycota</taxon>
        <taxon>Blastocladiomycetes</taxon>
        <taxon>Blastocladiales</taxon>
        <taxon>Catenariaceae</taxon>
        <taxon>Catenaria</taxon>
    </lineage>
</organism>
<name>A0A1Y2HKN5_9FUNG</name>
<dbReference type="InterPro" id="IPR032048">
    <property type="entry name" value="TGase_elicitor"/>
</dbReference>